<sequence>MPGAAVASGITACFQTMESCRSEQADQVKASPSSLNIHRDASTEYAAFHFTTIKDDMDGLKGRLADPISPDIDALNDYIVQLSKDNTATIEEYSKLANENAKLTHRIADLHKEQNKWGYHQARKMKELADAKEKLAQLLETNSQLKVENTTYLEDAISKDRKIIQQQAEIKRLQFAVDERVAVQEKMGSRSRHNSPRNAPKSESADHERVEYLHRGSDSYRPVSDPRSKERKKDHSQFSGS</sequence>
<dbReference type="EMBL" id="KZ805399">
    <property type="protein sequence ID" value="PVH99092.1"/>
    <property type="molecule type" value="Genomic_DNA"/>
</dbReference>
<feature type="region of interest" description="Disordered" evidence="2">
    <location>
        <begin position="184"/>
        <end position="241"/>
    </location>
</feature>
<keyword evidence="4" id="KW-1185">Reference proteome</keyword>
<dbReference type="AlphaFoldDB" id="A0A2V1DLN7"/>
<proteinExistence type="predicted"/>
<evidence type="ECO:0000256" key="2">
    <source>
        <dbReference type="SAM" id="MobiDB-lite"/>
    </source>
</evidence>
<evidence type="ECO:0000256" key="1">
    <source>
        <dbReference type="SAM" id="Coils"/>
    </source>
</evidence>
<accession>A0A2V1DLN7</accession>
<evidence type="ECO:0000313" key="3">
    <source>
        <dbReference type="EMBL" id="PVH99092.1"/>
    </source>
</evidence>
<protein>
    <submittedName>
        <fullName evidence="3">Uncharacterized protein</fullName>
    </submittedName>
</protein>
<dbReference type="OrthoDB" id="10668020at2759"/>
<evidence type="ECO:0000313" key="4">
    <source>
        <dbReference type="Proteomes" id="UP000244855"/>
    </source>
</evidence>
<reference evidence="3 4" key="1">
    <citation type="journal article" date="2018" name="Sci. Rep.">
        <title>Comparative genomics provides insights into the lifestyle and reveals functional heterogeneity of dark septate endophytic fungi.</title>
        <authorList>
            <person name="Knapp D.G."/>
            <person name="Nemeth J.B."/>
            <person name="Barry K."/>
            <person name="Hainaut M."/>
            <person name="Henrissat B."/>
            <person name="Johnson J."/>
            <person name="Kuo A."/>
            <person name="Lim J.H.P."/>
            <person name="Lipzen A."/>
            <person name="Nolan M."/>
            <person name="Ohm R.A."/>
            <person name="Tamas L."/>
            <person name="Grigoriev I.V."/>
            <person name="Spatafora J.W."/>
            <person name="Nagy L.G."/>
            <person name="Kovacs G.M."/>
        </authorList>
    </citation>
    <scope>NUCLEOTIDE SEQUENCE [LARGE SCALE GENOMIC DNA]</scope>
    <source>
        <strain evidence="3 4">DSE2036</strain>
    </source>
</reference>
<keyword evidence="1" id="KW-0175">Coiled coil</keyword>
<gene>
    <name evidence="3" type="ORF">DM02DRAFT_729427</name>
</gene>
<dbReference type="Proteomes" id="UP000244855">
    <property type="component" value="Unassembled WGS sequence"/>
</dbReference>
<organism evidence="3 4">
    <name type="scientific">Periconia macrospinosa</name>
    <dbReference type="NCBI Taxonomy" id="97972"/>
    <lineage>
        <taxon>Eukaryota</taxon>
        <taxon>Fungi</taxon>
        <taxon>Dikarya</taxon>
        <taxon>Ascomycota</taxon>
        <taxon>Pezizomycotina</taxon>
        <taxon>Dothideomycetes</taxon>
        <taxon>Pleosporomycetidae</taxon>
        <taxon>Pleosporales</taxon>
        <taxon>Massarineae</taxon>
        <taxon>Periconiaceae</taxon>
        <taxon>Periconia</taxon>
    </lineage>
</organism>
<feature type="coiled-coil region" evidence="1">
    <location>
        <begin position="93"/>
        <end position="148"/>
    </location>
</feature>
<name>A0A2V1DLN7_9PLEO</name>
<feature type="compositionally biased region" description="Basic and acidic residues" evidence="2">
    <location>
        <begin position="203"/>
        <end position="241"/>
    </location>
</feature>